<evidence type="ECO:0000256" key="4">
    <source>
        <dbReference type="HAMAP-Rule" id="MF_02200"/>
    </source>
</evidence>
<dbReference type="Pfam" id="PF03927">
    <property type="entry name" value="NapD"/>
    <property type="match status" value="1"/>
</dbReference>
<dbReference type="PANTHER" id="PTHR38603">
    <property type="entry name" value="CHAPERONE NAPD"/>
    <property type="match status" value="1"/>
</dbReference>
<dbReference type="AlphaFoldDB" id="A0A8J6PEV0"/>
<comment type="subunit">
    <text evidence="4">Interacts with the cytoplasmic NapA precursor.</text>
</comment>
<accession>A0A8J6PEV0</accession>
<dbReference type="PANTHER" id="PTHR38603:SF1">
    <property type="entry name" value="CHAPERONE NAPD"/>
    <property type="match status" value="1"/>
</dbReference>
<proteinExistence type="inferred from homology"/>
<keyword evidence="3 4" id="KW-0143">Chaperone</keyword>
<reference evidence="5 6" key="1">
    <citation type="submission" date="2020-08" db="EMBL/GenBank/DDBJ databases">
        <title>Bridging the membrane lipid divide: bacteria of the FCB group superphylum have the potential to synthesize archaeal ether lipids.</title>
        <authorList>
            <person name="Villanueva L."/>
            <person name="Von Meijenfeldt F.A.B."/>
            <person name="Westbye A.B."/>
            <person name="Yadav S."/>
            <person name="Hopmans E.C."/>
            <person name="Dutilh B.E."/>
            <person name="Sinninghe Damste J.S."/>
        </authorList>
    </citation>
    <scope>NUCLEOTIDE SEQUENCE [LARGE SCALE GENOMIC DNA]</scope>
    <source>
        <strain evidence="5">NIOZ-UU100</strain>
    </source>
</reference>
<name>A0A8J6PEV0_9GAMM</name>
<dbReference type="GO" id="GO:0005737">
    <property type="term" value="C:cytoplasm"/>
    <property type="evidence" value="ECO:0007669"/>
    <property type="project" value="UniProtKB-SubCell"/>
</dbReference>
<evidence type="ECO:0000256" key="2">
    <source>
        <dbReference type="ARBA" id="ARBA00022490"/>
    </source>
</evidence>
<comment type="function">
    <text evidence="4">Chaperone for NapA, the catalytic subunit of the periplasmic nitrate reductase. It binds directly and specifically to the twin-arginine signal peptide of NapA, preventing premature interaction with the Tat translocase and premature export.</text>
</comment>
<evidence type="ECO:0000313" key="5">
    <source>
        <dbReference type="EMBL" id="MBC8520165.1"/>
    </source>
</evidence>
<evidence type="ECO:0000256" key="3">
    <source>
        <dbReference type="ARBA" id="ARBA00023186"/>
    </source>
</evidence>
<gene>
    <name evidence="4" type="primary">napD</name>
    <name evidence="5" type="ORF">H8D24_07145</name>
</gene>
<dbReference type="GO" id="GO:0051224">
    <property type="term" value="P:negative regulation of protein transport"/>
    <property type="evidence" value="ECO:0007669"/>
    <property type="project" value="UniProtKB-UniRule"/>
</dbReference>
<keyword evidence="2 4" id="KW-0963">Cytoplasm</keyword>
<comment type="similarity">
    <text evidence="4">Belongs to the NapD family.</text>
</comment>
<dbReference type="EMBL" id="JACNFK010000034">
    <property type="protein sequence ID" value="MBC8520165.1"/>
    <property type="molecule type" value="Genomic_DNA"/>
</dbReference>
<sequence>MEDTVIQISGVAIRLRPEMMESVKSQLNAIDGLEIHAEDAAGKLAITLEGRDANTMTDSITEIESIDGVIIVNPVYIHDETEIAEAS</sequence>
<dbReference type="GO" id="GO:0005048">
    <property type="term" value="F:signal sequence binding"/>
    <property type="evidence" value="ECO:0007669"/>
    <property type="project" value="UniProtKB-UniRule"/>
</dbReference>
<dbReference type="Gene3D" id="3.30.70.920">
    <property type="match status" value="1"/>
</dbReference>
<evidence type="ECO:0000256" key="1">
    <source>
        <dbReference type="ARBA" id="ARBA00004496"/>
    </source>
</evidence>
<protein>
    <recommendedName>
        <fullName evidence="4">Chaperone NapD</fullName>
    </recommendedName>
    <alternativeName>
        <fullName evidence="4">NapA signal peptide-binding chaperone NapD</fullName>
    </alternativeName>
</protein>
<comment type="caution">
    <text evidence="5">The sequence shown here is derived from an EMBL/GenBank/DDBJ whole genome shotgun (WGS) entry which is preliminary data.</text>
</comment>
<comment type="subcellular location">
    <subcellularLocation>
        <location evidence="1 4">Cytoplasm</location>
    </subcellularLocation>
</comment>
<evidence type="ECO:0000313" key="6">
    <source>
        <dbReference type="Proteomes" id="UP000654401"/>
    </source>
</evidence>
<organism evidence="5 6">
    <name type="scientific">Candidatus Thiopontia autotrophica</name>
    <dbReference type="NCBI Taxonomy" id="2841688"/>
    <lineage>
        <taxon>Bacteria</taxon>
        <taxon>Pseudomonadati</taxon>
        <taxon>Pseudomonadota</taxon>
        <taxon>Gammaproteobacteria</taxon>
        <taxon>Candidatus Thiopontia</taxon>
    </lineage>
</organism>
<dbReference type="HAMAP" id="MF_02200">
    <property type="entry name" value="NapD"/>
    <property type="match status" value="1"/>
</dbReference>
<dbReference type="InterPro" id="IPR005623">
    <property type="entry name" value="Chaperone_NapD_NO3_reduct"/>
</dbReference>
<dbReference type="Proteomes" id="UP000654401">
    <property type="component" value="Unassembled WGS sequence"/>
</dbReference>